<evidence type="ECO:0000313" key="4">
    <source>
        <dbReference type="EMBL" id="ESO95400.1"/>
    </source>
</evidence>
<feature type="domain" description="CCHC-type" evidence="3">
    <location>
        <begin position="42"/>
        <end position="57"/>
    </location>
</feature>
<dbReference type="GO" id="GO:0003676">
    <property type="term" value="F:nucleic acid binding"/>
    <property type="evidence" value="ECO:0007669"/>
    <property type="project" value="InterPro"/>
</dbReference>
<dbReference type="RefSeq" id="XP_009053909.1">
    <property type="nucleotide sequence ID" value="XM_009055661.1"/>
</dbReference>
<feature type="region of interest" description="Disordered" evidence="2">
    <location>
        <begin position="99"/>
        <end position="119"/>
    </location>
</feature>
<organism evidence="4 5">
    <name type="scientific">Lottia gigantea</name>
    <name type="common">Giant owl limpet</name>
    <dbReference type="NCBI Taxonomy" id="225164"/>
    <lineage>
        <taxon>Eukaryota</taxon>
        <taxon>Metazoa</taxon>
        <taxon>Spiralia</taxon>
        <taxon>Lophotrochozoa</taxon>
        <taxon>Mollusca</taxon>
        <taxon>Gastropoda</taxon>
        <taxon>Patellogastropoda</taxon>
        <taxon>Lottioidea</taxon>
        <taxon>Lottiidae</taxon>
        <taxon>Lottia</taxon>
    </lineage>
</organism>
<dbReference type="KEGG" id="lgi:LOTGIDRAFT_160538"/>
<accession>V4AL02</accession>
<dbReference type="PROSITE" id="PS50158">
    <property type="entry name" value="ZF_CCHC"/>
    <property type="match status" value="1"/>
</dbReference>
<evidence type="ECO:0000256" key="1">
    <source>
        <dbReference type="PROSITE-ProRule" id="PRU00047"/>
    </source>
</evidence>
<dbReference type="InterPro" id="IPR001878">
    <property type="entry name" value="Znf_CCHC"/>
</dbReference>
<evidence type="ECO:0000313" key="5">
    <source>
        <dbReference type="Proteomes" id="UP000030746"/>
    </source>
</evidence>
<protein>
    <recommendedName>
        <fullName evidence="3">CCHC-type domain-containing protein</fullName>
    </recommendedName>
</protein>
<keyword evidence="1" id="KW-0479">Metal-binding</keyword>
<dbReference type="Proteomes" id="UP000030746">
    <property type="component" value="Unassembled WGS sequence"/>
</dbReference>
<keyword evidence="1" id="KW-0862">Zinc</keyword>
<dbReference type="GeneID" id="20238420"/>
<dbReference type="SUPFAM" id="SSF57756">
    <property type="entry name" value="Retrovirus zinc finger-like domains"/>
    <property type="match status" value="1"/>
</dbReference>
<dbReference type="EMBL" id="KB201656">
    <property type="protein sequence ID" value="ESO95400.1"/>
    <property type="molecule type" value="Genomic_DNA"/>
</dbReference>
<dbReference type="GO" id="GO:0008270">
    <property type="term" value="F:zinc ion binding"/>
    <property type="evidence" value="ECO:0007669"/>
    <property type="project" value="UniProtKB-KW"/>
</dbReference>
<dbReference type="Pfam" id="PF00098">
    <property type="entry name" value="zf-CCHC"/>
    <property type="match status" value="1"/>
</dbReference>
<dbReference type="SMART" id="SM00343">
    <property type="entry name" value="ZnF_C2HC"/>
    <property type="match status" value="1"/>
</dbReference>
<dbReference type="InterPro" id="IPR036875">
    <property type="entry name" value="Znf_CCHC_sf"/>
</dbReference>
<dbReference type="OrthoDB" id="7486164at2759"/>
<dbReference type="HOGENOM" id="CLU_2064105_0_0_1"/>
<proteinExistence type="predicted"/>
<dbReference type="AlphaFoldDB" id="V4AL02"/>
<gene>
    <name evidence="4" type="ORF">LOTGIDRAFT_160538</name>
</gene>
<dbReference type="CTD" id="20238420"/>
<evidence type="ECO:0000256" key="2">
    <source>
        <dbReference type="SAM" id="MobiDB-lite"/>
    </source>
</evidence>
<evidence type="ECO:0000259" key="3">
    <source>
        <dbReference type="PROSITE" id="PS50158"/>
    </source>
</evidence>
<reference evidence="4 5" key="1">
    <citation type="journal article" date="2013" name="Nature">
        <title>Insights into bilaterian evolution from three spiralian genomes.</title>
        <authorList>
            <person name="Simakov O."/>
            <person name="Marletaz F."/>
            <person name="Cho S.J."/>
            <person name="Edsinger-Gonzales E."/>
            <person name="Havlak P."/>
            <person name="Hellsten U."/>
            <person name="Kuo D.H."/>
            <person name="Larsson T."/>
            <person name="Lv J."/>
            <person name="Arendt D."/>
            <person name="Savage R."/>
            <person name="Osoegawa K."/>
            <person name="de Jong P."/>
            <person name="Grimwood J."/>
            <person name="Chapman J.A."/>
            <person name="Shapiro H."/>
            <person name="Aerts A."/>
            <person name="Otillar R.P."/>
            <person name="Terry A.Y."/>
            <person name="Boore J.L."/>
            <person name="Grigoriev I.V."/>
            <person name="Lindberg D.R."/>
            <person name="Seaver E.C."/>
            <person name="Weisblat D.A."/>
            <person name="Putnam N.H."/>
            <person name="Rokhsar D.S."/>
        </authorList>
    </citation>
    <scope>NUCLEOTIDE SEQUENCE [LARGE SCALE GENOMIC DNA]</scope>
</reference>
<dbReference type="Gene3D" id="4.10.60.10">
    <property type="entry name" value="Zinc finger, CCHC-type"/>
    <property type="match status" value="1"/>
</dbReference>
<sequence>MAKENIARVSPEQYGSVPHIINIDRVRPFRMLLACTDRPPLCLHCRNVGHMARECPSKIRRNVETEKMKSYADALSGFSGSGDDAVQQVPEAEGMEAKEITVEKGEAPSHLFSPDPVGD</sequence>
<keyword evidence="5" id="KW-1185">Reference proteome</keyword>
<name>V4AL02_LOTGI</name>
<keyword evidence="1" id="KW-0863">Zinc-finger</keyword>